<feature type="domain" description="N-acetyltransferase" evidence="3">
    <location>
        <begin position="1"/>
        <end position="133"/>
    </location>
</feature>
<name>A0A3D8GR90_9BACI</name>
<evidence type="ECO:0000313" key="5">
    <source>
        <dbReference type="Proteomes" id="UP000257144"/>
    </source>
</evidence>
<proteinExistence type="predicted"/>
<dbReference type="Pfam" id="PF00583">
    <property type="entry name" value="Acetyltransf_1"/>
    <property type="match status" value="2"/>
</dbReference>
<dbReference type="AlphaFoldDB" id="A0A3D8GR90"/>
<organism evidence="4 5">
    <name type="scientific">Neobacillus piezotolerans</name>
    <dbReference type="NCBI Taxonomy" id="2259171"/>
    <lineage>
        <taxon>Bacteria</taxon>
        <taxon>Bacillati</taxon>
        <taxon>Bacillota</taxon>
        <taxon>Bacilli</taxon>
        <taxon>Bacillales</taxon>
        <taxon>Bacillaceae</taxon>
        <taxon>Neobacillus</taxon>
    </lineage>
</organism>
<dbReference type="RefSeq" id="WP_115451676.1">
    <property type="nucleotide sequence ID" value="NZ_QNQT01000003.1"/>
</dbReference>
<dbReference type="CDD" id="cd04301">
    <property type="entry name" value="NAT_SF"/>
    <property type="match status" value="2"/>
</dbReference>
<keyword evidence="2" id="KW-0012">Acyltransferase</keyword>
<dbReference type="InterPro" id="IPR000182">
    <property type="entry name" value="GNAT_dom"/>
</dbReference>
<dbReference type="PANTHER" id="PTHR43420">
    <property type="entry name" value="ACETYLTRANSFERASE"/>
    <property type="match status" value="1"/>
</dbReference>
<gene>
    <name evidence="4" type="ORF">DRW41_09050</name>
</gene>
<keyword evidence="5" id="KW-1185">Reference proteome</keyword>
<dbReference type="InterPro" id="IPR050680">
    <property type="entry name" value="YpeA/RimI_acetyltransf"/>
</dbReference>
<reference evidence="4 5" key="1">
    <citation type="submission" date="2018-07" db="EMBL/GenBank/DDBJ databases">
        <title>Bacillus sp. YLB-04 draft genome sequence.</title>
        <authorList>
            <person name="Yu L."/>
            <person name="Tang X."/>
        </authorList>
    </citation>
    <scope>NUCLEOTIDE SEQUENCE [LARGE SCALE GENOMIC DNA]</scope>
    <source>
        <strain evidence="4 5">YLB-04</strain>
    </source>
</reference>
<evidence type="ECO:0000259" key="3">
    <source>
        <dbReference type="PROSITE" id="PS51186"/>
    </source>
</evidence>
<keyword evidence="1 4" id="KW-0808">Transferase</keyword>
<dbReference type="Proteomes" id="UP000257144">
    <property type="component" value="Unassembled WGS sequence"/>
</dbReference>
<dbReference type="PANTHER" id="PTHR43420:SF44">
    <property type="entry name" value="ACETYLTRANSFERASE YPEA"/>
    <property type="match status" value="1"/>
</dbReference>
<dbReference type="SUPFAM" id="SSF55729">
    <property type="entry name" value="Acyl-CoA N-acyltransferases (Nat)"/>
    <property type="match status" value="2"/>
</dbReference>
<dbReference type="OrthoDB" id="7163760at2"/>
<evidence type="ECO:0000313" key="4">
    <source>
        <dbReference type="EMBL" id="RDU36847.1"/>
    </source>
</evidence>
<dbReference type="EMBL" id="QNQT01000003">
    <property type="protein sequence ID" value="RDU36847.1"/>
    <property type="molecule type" value="Genomic_DNA"/>
</dbReference>
<feature type="domain" description="N-acetyltransferase" evidence="3">
    <location>
        <begin position="141"/>
        <end position="274"/>
    </location>
</feature>
<evidence type="ECO:0000256" key="2">
    <source>
        <dbReference type="ARBA" id="ARBA00023315"/>
    </source>
</evidence>
<sequence length="274" mass="31087">MLTEKQLKEIKELQAVCERDGGFELKLNWDMLAARKEGSKDDFFHYENETLVGFLGLYGFGNKVELCGMVHPDWRRRGIFTGLLNEAIEEAKNRGTRQILLNAPAGSISAKGFLETVPNRYHVTEYQMKWDGTAPPSSEGVTLRQSTNQDNDLEVRLEVECFGFTELEAAAFHRVLKESSNENYYIIEANGQPVGKMRVDHPNGEAWIYGFAILPEFQGKGIGRKALSWIIAKEDRAGRPLFLEVEAKNAHALGLYESCGFKSYHAQDYYEYSL</sequence>
<evidence type="ECO:0000256" key="1">
    <source>
        <dbReference type="ARBA" id="ARBA00022679"/>
    </source>
</evidence>
<dbReference type="PROSITE" id="PS51186">
    <property type="entry name" value="GNAT"/>
    <property type="match status" value="2"/>
</dbReference>
<accession>A0A3D8GR90</accession>
<protein>
    <submittedName>
        <fullName evidence="4">N-acetyltransferase</fullName>
    </submittedName>
</protein>
<dbReference type="InterPro" id="IPR016181">
    <property type="entry name" value="Acyl_CoA_acyltransferase"/>
</dbReference>
<dbReference type="Gene3D" id="3.40.630.30">
    <property type="match status" value="1"/>
</dbReference>
<dbReference type="GO" id="GO:0016747">
    <property type="term" value="F:acyltransferase activity, transferring groups other than amino-acyl groups"/>
    <property type="evidence" value="ECO:0007669"/>
    <property type="project" value="InterPro"/>
</dbReference>
<comment type="caution">
    <text evidence="4">The sequence shown here is derived from an EMBL/GenBank/DDBJ whole genome shotgun (WGS) entry which is preliminary data.</text>
</comment>